<organism evidence="4">
    <name type="scientific">Streptomyces haneummycinicus</name>
    <dbReference type="NCBI Taxonomy" id="3074435"/>
    <lineage>
        <taxon>Bacteria</taxon>
        <taxon>Bacillati</taxon>
        <taxon>Actinomycetota</taxon>
        <taxon>Actinomycetes</taxon>
        <taxon>Kitasatosporales</taxon>
        <taxon>Streptomycetaceae</taxon>
        <taxon>Streptomyces</taxon>
    </lineage>
</organism>
<proteinExistence type="predicted"/>
<dbReference type="Gene3D" id="1.20.144.10">
    <property type="entry name" value="Phosphatidic acid phosphatase type 2/haloperoxidase"/>
    <property type="match status" value="1"/>
</dbReference>
<feature type="compositionally biased region" description="Pro residues" evidence="1">
    <location>
        <begin position="159"/>
        <end position="169"/>
    </location>
</feature>
<reference evidence="4" key="1">
    <citation type="submission" date="2024-06" db="EMBL/GenBank/DDBJ databases">
        <authorList>
            <consortium name="consrtm"/>
            <person name="Uemura M."/>
            <person name="Terahara T."/>
        </authorList>
    </citation>
    <scope>NUCLEOTIDE SEQUENCE</scope>
    <source>
        <strain evidence="4">KM77-8</strain>
    </source>
</reference>
<evidence type="ECO:0000313" key="4">
    <source>
        <dbReference type="EMBL" id="BFO20249.1"/>
    </source>
</evidence>
<feature type="region of interest" description="Disordered" evidence="1">
    <location>
        <begin position="112"/>
        <end position="199"/>
    </location>
</feature>
<feature type="domain" description="Phosphatidic acid phosphatase type 2/haloperoxidase" evidence="3">
    <location>
        <begin position="7"/>
        <end position="78"/>
    </location>
</feature>
<dbReference type="EMBL" id="AP035768">
    <property type="protein sequence ID" value="BFO20249.1"/>
    <property type="molecule type" value="Genomic_DNA"/>
</dbReference>
<dbReference type="SUPFAM" id="SSF48317">
    <property type="entry name" value="Acid phosphatase/Vanadium-dependent haloperoxidase"/>
    <property type="match status" value="1"/>
</dbReference>
<reference evidence="4" key="2">
    <citation type="submission" date="2024-07" db="EMBL/GenBank/DDBJ databases">
        <title>Streptomyces haneummycinica sp. nov., a new antibiotic-producing actinobacterium isolated from marine sediment.</title>
        <authorList>
            <person name="Uemura M."/>
            <person name="Hamada M."/>
            <person name="Hirano S."/>
            <person name="Kobayashi K."/>
            <person name="Ohshiro T."/>
            <person name="Kobayashi T."/>
            <person name="Terahara T."/>
        </authorList>
    </citation>
    <scope>NUCLEOTIDE SEQUENCE</scope>
    <source>
        <strain evidence="4">KM77-8</strain>
    </source>
</reference>
<keyword evidence="2" id="KW-1133">Transmembrane helix</keyword>
<evidence type="ECO:0000256" key="2">
    <source>
        <dbReference type="SAM" id="Phobius"/>
    </source>
</evidence>
<accession>A0AAT9HRJ8</accession>
<gene>
    <name evidence="4" type="ORF">SHKM778_66370</name>
</gene>
<sequence>MARRRYIPSGHTANAVVTWGILAYLASTPRARRWLSALSAVTSLGVGLSTVYIGTHWLSDVVLGWVAGLLILLALPWFEPLIARTEARIFDLRARRRLRRAGAAETGALARPVMLKPLTDRADPAPEPLATGRPSTRPPAYLASGSRMTRAERPGHPGGQPPPAAPGAPPARHDIGDPPLTAGVSPSRPAPPGRPAPRS</sequence>
<keyword evidence="2" id="KW-0472">Membrane</keyword>
<feature type="transmembrane region" description="Helical" evidence="2">
    <location>
        <begin position="61"/>
        <end position="78"/>
    </location>
</feature>
<dbReference type="InterPro" id="IPR036938">
    <property type="entry name" value="PAP2/HPO_sf"/>
</dbReference>
<protein>
    <recommendedName>
        <fullName evidence="3">Phosphatidic acid phosphatase type 2/haloperoxidase domain-containing protein</fullName>
    </recommendedName>
</protein>
<keyword evidence="2" id="KW-0812">Transmembrane</keyword>
<dbReference type="PANTHER" id="PTHR14969:SF13">
    <property type="entry name" value="AT30094P"/>
    <property type="match status" value="1"/>
</dbReference>
<evidence type="ECO:0000259" key="3">
    <source>
        <dbReference type="Pfam" id="PF01569"/>
    </source>
</evidence>
<dbReference type="InterPro" id="IPR000326">
    <property type="entry name" value="PAP2/HPO"/>
</dbReference>
<name>A0AAT9HRJ8_9ACTN</name>
<evidence type="ECO:0000256" key="1">
    <source>
        <dbReference type="SAM" id="MobiDB-lite"/>
    </source>
</evidence>
<feature type="transmembrane region" description="Helical" evidence="2">
    <location>
        <begin position="34"/>
        <end position="55"/>
    </location>
</feature>
<dbReference type="AlphaFoldDB" id="A0AAT9HRJ8"/>
<feature type="compositionally biased region" description="Pro residues" evidence="1">
    <location>
        <begin position="188"/>
        <end position="199"/>
    </location>
</feature>
<dbReference type="Pfam" id="PF01569">
    <property type="entry name" value="PAP2"/>
    <property type="match status" value="1"/>
</dbReference>
<dbReference type="PANTHER" id="PTHR14969">
    <property type="entry name" value="SPHINGOSINE-1-PHOSPHATE PHOSPHOHYDROLASE"/>
    <property type="match status" value="1"/>
</dbReference>